<feature type="transmembrane region" description="Helical" evidence="1">
    <location>
        <begin position="47"/>
        <end position="69"/>
    </location>
</feature>
<protein>
    <submittedName>
        <fullName evidence="3">DUF1146 domain-containing protein</fullName>
    </submittedName>
    <submittedName>
        <fullName evidence="2">Membrane protein</fullName>
    </submittedName>
</protein>
<accession>A0A0A6Y341</accession>
<name>A0A0A6Y341_9BACI</name>
<organism evidence="2 4">
    <name type="scientific">Heyndrickxia ginsengihumi</name>
    <dbReference type="NCBI Taxonomy" id="363870"/>
    <lineage>
        <taxon>Bacteria</taxon>
        <taxon>Bacillati</taxon>
        <taxon>Bacillota</taxon>
        <taxon>Bacilli</taxon>
        <taxon>Bacillales</taxon>
        <taxon>Bacillaceae</taxon>
        <taxon>Heyndrickxia</taxon>
    </lineage>
</organism>
<keyword evidence="1" id="KW-0472">Membrane</keyword>
<dbReference type="OrthoDB" id="1651016at2"/>
<dbReference type="RefSeq" id="WP_025727660.1">
    <property type="nucleotide sequence ID" value="NZ_JAAIWK010000001.1"/>
</dbReference>
<reference evidence="2 4" key="1">
    <citation type="submission" date="2014-10" db="EMBL/GenBank/DDBJ databases">
        <title>Draft genome of phytase producing Bacillus ginsengihumi strain M2.11.</title>
        <authorList>
            <person name="Toymentseva A."/>
            <person name="Boulygina E.A."/>
            <person name="Kazakov S.V."/>
            <person name="Kayumov I."/>
            <person name="Suleimanova A.D."/>
            <person name="Mardanova A.M."/>
            <person name="Maria S.N."/>
            <person name="Sergey M.Y."/>
            <person name="Sharipova M.R."/>
        </authorList>
    </citation>
    <scope>NUCLEOTIDE SEQUENCE [LARGE SCALE GENOMIC DNA]</scope>
    <source>
        <strain evidence="2 4">M2.11</strain>
    </source>
</reference>
<dbReference type="STRING" id="363870.NG54_01055"/>
<evidence type="ECO:0000313" key="5">
    <source>
        <dbReference type="Proteomes" id="UP000476934"/>
    </source>
</evidence>
<dbReference type="Proteomes" id="UP000476934">
    <property type="component" value="Unassembled WGS sequence"/>
</dbReference>
<keyword evidence="1" id="KW-1133">Transmembrane helix</keyword>
<reference evidence="3 5" key="2">
    <citation type="submission" date="2020-02" db="EMBL/GenBank/DDBJ databases">
        <authorList>
            <person name="Feng H."/>
        </authorList>
    </citation>
    <scope>NUCLEOTIDE SEQUENCE [LARGE SCALE GENOMIC DNA]</scope>
    <source>
        <strain evidence="3 5">Gsoil 114</strain>
    </source>
</reference>
<dbReference type="NCBIfam" id="TIGR02327">
    <property type="entry name" value="int_mem_ywzB"/>
    <property type="match status" value="1"/>
</dbReference>
<keyword evidence="1" id="KW-0812">Transmembrane</keyword>
<dbReference type="InterPro" id="IPR009526">
    <property type="entry name" value="DUF1146"/>
</dbReference>
<comment type="caution">
    <text evidence="2">The sequence shown here is derived from an EMBL/GenBank/DDBJ whole genome shotgun (WGS) entry which is preliminary data.</text>
</comment>
<gene>
    <name evidence="3" type="ORF">G4D61_00170</name>
    <name evidence="2" type="ORF">NG54_01055</name>
</gene>
<sequence length="83" mass="9591">MLSGFGNQALISILTHLFFIAISFWALQAVNIEQIIKKNRVVQARLLYVLLSLAIGSAVSNFFLNYLLWSQQLPQLFQFIFYH</sequence>
<dbReference type="EMBL" id="JAAIWK010000001">
    <property type="protein sequence ID" value="NEY18381.1"/>
    <property type="molecule type" value="Genomic_DNA"/>
</dbReference>
<evidence type="ECO:0000313" key="4">
    <source>
        <dbReference type="Proteomes" id="UP000030588"/>
    </source>
</evidence>
<evidence type="ECO:0000313" key="2">
    <source>
        <dbReference type="EMBL" id="KHD86687.1"/>
    </source>
</evidence>
<dbReference type="AlphaFoldDB" id="A0A0A6Y341"/>
<feature type="transmembrane region" description="Helical" evidence="1">
    <location>
        <begin position="6"/>
        <end position="27"/>
    </location>
</feature>
<evidence type="ECO:0000256" key="1">
    <source>
        <dbReference type="SAM" id="Phobius"/>
    </source>
</evidence>
<dbReference type="EMBL" id="JRUN01000002">
    <property type="protein sequence ID" value="KHD86687.1"/>
    <property type="molecule type" value="Genomic_DNA"/>
</dbReference>
<dbReference type="Pfam" id="PF06612">
    <property type="entry name" value="DUF1146"/>
    <property type="match status" value="1"/>
</dbReference>
<proteinExistence type="predicted"/>
<reference evidence="3 5" key="3">
    <citation type="submission" date="2020-03" db="EMBL/GenBank/DDBJ databases">
        <title>Bacillus aquiflavi sp. nov., isolated from yellow water of strong flavor Chinese baijiu in Yibin region of China.</title>
        <authorList>
            <person name="Xie J."/>
        </authorList>
    </citation>
    <scope>NUCLEOTIDE SEQUENCE [LARGE SCALE GENOMIC DNA]</scope>
    <source>
        <strain evidence="3 5">Gsoil 114</strain>
    </source>
</reference>
<keyword evidence="5" id="KW-1185">Reference proteome</keyword>
<dbReference type="Proteomes" id="UP000030588">
    <property type="component" value="Unassembled WGS sequence"/>
</dbReference>
<evidence type="ECO:0000313" key="3">
    <source>
        <dbReference type="EMBL" id="NEY18381.1"/>
    </source>
</evidence>